<name>A0A1H0QR91_9BACT</name>
<organism evidence="2 3">
    <name type="scientific">Desulforhopalus singaporensis</name>
    <dbReference type="NCBI Taxonomy" id="91360"/>
    <lineage>
        <taxon>Bacteria</taxon>
        <taxon>Pseudomonadati</taxon>
        <taxon>Thermodesulfobacteriota</taxon>
        <taxon>Desulfobulbia</taxon>
        <taxon>Desulfobulbales</taxon>
        <taxon>Desulfocapsaceae</taxon>
        <taxon>Desulforhopalus</taxon>
    </lineage>
</organism>
<reference evidence="2 3" key="1">
    <citation type="submission" date="2016-10" db="EMBL/GenBank/DDBJ databases">
        <authorList>
            <person name="de Groot N.N."/>
        </authorList>
    </citation>
    <scope>NUCLEOTIDE SEQUENCE [LARGE SCALE GENOMIC DNA]</scope>
    <source>
        <strain evidence="2 3">DSM 12130</strain>
    </source>
</reference>
<evidence type="ECO:0000313" key="2">
    <source>
        <dbReference type="EMBL" id="SDP19208.1"/>
    </source>
</evidence>
<evidence type="ECO:0000256" key="1">
    <source>
        <dbReference type="SAM" id="Phobius"/>
    </source>
</evidence>
<dbReference type="RefSeq" id="WP_092222485.1">
    <property type="nucleotide sequence ID" value="NZ_FNJI01000012.1"/>
</dbReference>
<dbReference type="InterPro" id="IPR045584">
    <property type="entry name" value="Pilin-like"/>
</dbReference>
<keyword evidence="1" id="KW-0812">Transmembrane</keyword>
<dbReference type="EMBL" id="FNJI01000012">
    <property type="protein sequence ID" value="SDP19208.1"/>
    <property type="molecule type" value="Genomic_DNA"/>
</dbReference>
<dbReference type="Pfam" id="PF07963">
    <property type="entry name" value="N_methyl"/>
    <property type="match status" value="1"/>
</dbReference>
<dbReference type="Proteomes" id="UP000199073">
    <property type="component" value="Unassembled WGS sequence"/>
</dbReference>
<feature type="transmembrane region" description="Helical" evidence="1">
    <location>
        <begin position="12"/>
        <end position="32"/>
    </location>
</feature>
<keyword evidence="1" id="KW-0472">Membrane</keyword>
<dbReference type="SUPFAM" id="SSF54523">
    <property type="entry name" value="Pili subunits"/>
    <property type="match status" value="1"/>
</dbReference>
<keyword evidence="3" id="KW-1185">Reference proteome</keyword>
<evidence type="ECO:0000313" key="3">
    <source>
        <dbReference type="Proteomes" id="UP000199073"/>
    </source>
</evidence>
<accession>A0A1H0QR91</accession>
<proteinExistence type="predicted"/>
<protein>
    <submittedName>
        <fullName evidence="2">Type IV pilus assembly protein PilW</fullName>
    </submittedName>
</protein>
<gene>
    <name evidence="2" type="ORF">SAMN05660330_02062</name>
</gene>
<dbReference type="OrthoDB" id="5405832at2"/>
<dbReference type="NCBIfam" id="TIGR02532">
    <property type="entry name" value="IV_pilin_GFxxxE"/>
    <property type="match status" value="1"/>
</dbReference>
<dbReference type="STRING" id="91360.SAMN05660330_02062"/>
<dbReference type="InterPro" id="IPR012902">
    <property type="entry name" value="N_methyl_site"/>
</dbReference>
<sequence>MNTHNNRGFTFVELMLSLAMSGIIVAAVYSALSLQQKNSIAQEQVLEMQQNIRVALLTLSKELRMAGYGIDPTDTQISSATRSQLVFLTDEDKDGNVTSISYGFSPADDVDGDGVVDGGGTASFRRKVGAGGWQPVADHIEAIEFFYSGESVNTTSPAAADLPKIRSVTVSILSKADNFDKNYINDGKIYTSFSGTTWDLNGNATDTGQPTTDHFRRRLLITSVDLRNMGIESEH</sequence>
<dbReference type="AlphaFoldDB" id="A0A1H0QR91"/>
<keyword evidence="1" id="KW-1133">Transmembrane helix</keyword>